<gene>
    <name evidence="8" type="ORF">EVOR1521_LOCUS8020</name>
</gene>
<dbReference type="InterPro" id="IPR027417">
    <property type="entry name" value="P-loop_NTPase"/>
</dbReference>
<comment type="caution">
    <text evidence="8">The sequence shown here is derived from an EMBL/GenBank/DDBJ whole genome shotgun (WGS) entry which is preliminary data.</text>
</comment>
<dbReference type="InterPro" id="IPR038508">
    <property type="entry name" value="ArfGAP_dom_sf"/>
</dbReference>
<evidence type="ECO:0000256" key="6">
    <source>
        <dbReference type="SAM" id="MobiDB-lite"/>
    </source>
</evidence>
<reference evidence="8" key="1">
    <citation type="submission" date="2023-08" db="EMBL/GenBank/DDBJ databases">
        <authorList>
            <person name="Chen Y."/>
            <person name="Shah S."/>
            <person name="Dougan E. K."/>
            <person name="Thang M."/>
            <person name="Chan C."/>
        </authorList>
    </citation>
    <scope>NUCLEOTIDE SEQUENCE</scope>
</reference>
<dbReference type="PROSITE" id="PS50115">
    <property type="entry name" value="ARFGAP"/>
    <property type="match status" value="1"/>
</dbReference>
<evidence type="ECO:0000313" key="9">
    <source>
        <dbReference type="Proteomes" id="UP001178507"/>
    </source>
</evidence>
<dbReference type="PANTHER" id="PTHR45686">
    <property type="entry name" value="ADP-RIBOSYLATION FACTOR GTPASE ACTIVATING PROTEIN 3, ISOFORM H-RELATED"/>
    <property type="match status" value="1"/>
</dbReference>
<dbReference type="PANTHER" id="PTHR45686:SF4">
    <property type="entry name" value="ADP-RIBOSYLATION FACTOR GTPASE ACTIVATING PROTEIN 3, ISOFORM H"/>
    <property type="match status" value="1"/>
</dbReference>
<dbReference type="InterPro" id="IPR003395">
    <property type="entry name" value="RecF/RecN/SMC_N"/>
</dbReference>
<dbReference type="GO" id="GO:0008270">
    <property type="term" value="F:zinc ion binding"/>
    <property type="evidence" value="ECO:0007669"/>
    <property type="project" value="UniProtKB-KW"/>
</dbReference>
<feature type="domain" description="Arf-GAP" evidence="7">
    <location>
        <begin position="416"/>
        <end position="507"/>
    </location>
</feature>
<evidence type="ECO:0000313" key="8">
    <source>
        <dbReference type="EMBL" id="CAJ1379936.1"/>
    </source>
</evidence>
<evidence type="ECO:0000256" key="1">
    <source>
        <dbReference type="ARBA" id="ARBA00022468"/>
    </source>
</evidence>
<protein>
    <recommendedName>
        <fullName evidence="7">Arf-GAP domain-containing protein</fullName>
    </recommendedName>
</protein>
<dbReference type="AlphaFoldDB" id="A0AA36MU01"/>
<dbReference type="EMBL" id="CAUJNA010000668">
    <property type="protein sequence ID" value="CAJ1379936.1"/>
    <property type="molecule type" value="Genomic_DNA"/>
</dbReference>
<keyword evidence="2" id="KW-0479">Metal-binding</keyword>
<dbReference type="Gene3D" id="3.40.50.300">
    <property type="entry name" value="P-loop containing nucleotide triphosphate hydrolases"/>
    <property type="match status" value="2"/>
</dbReference>
<dbReference type="SUPFAM" id="SSF52540">
    <property type="entry name" value="P-loop containing nucleoside triphosphate hydrolases"/>
    <property type="match status" value="1"/>
</dbReference>
<name>A0AA36MU01_9DINO</name>
<dbReference type="InterPro" id="IPR001164">
    <property type="entry name" value="ArfGAP_dom"/>
</dbReference>
<feature type="region of interest" description="Disordered" evidence="6">
    <location>
        <begin position="501"/>
        <end position="545"/>
    </location>
</feature>
<dbReference type="Pfam" id="PF01412">
    <property type="entry name" value="ArfGap"/>
    <property type="match status" value="1"/>
</dbReference>
<dbReference type="GO" id="GO:0000139">
    <property type="term" value="C:Golgi membrane"/>
    <property type="evidence" value="ECO:0007669"/>
    <property type="project" value="GOC"/>
</dbReference>
<dbReference type="GO" id="GO:0005096">
    <property type="term" value="F:GTPase activator activity"/>
    <property type="evidence" value="ECO:0007669"/>
    <property type="project" value="UniProtKB-KW"/>
</dbReference>
<evidence type="ECO:0000256" key="2">
    <source>
        <dbReference type="ARBA" id="ARBA00022723"/>
    </source>
</evidence>
<accession>A0AA36MU01</accession>
<keyword evidence="9" id="KW-1185">Reference proteome</keyword>
<keyword evidence="1" id="KW-0343">GTPase activation</keyword>
<dbReference type="Gene3D" id="1.10.220.150">
    <property type="entry name" value="Arf GTPase activating protein"/>
    <property type="match status" value="1"/>
</dbReference>
<dbReference type="SMART" id="SM00105">
    <property type="entry name" value="ArfGap"/>
    <property type="match status" value="1"/>
</dbReference>
<evidence type="ECO:0000256" key="5">
    <source>
        <dbReference type="PROSITE-ProRule" id="PRU00288"/>
    </source>
</evidence>
<dbReference type="GO" id="GO:0048205">
    <property type="term" value="P:COPI coating of Golgi vesicle"/>
    <property type="evidence" value="ECO:0007669"/>
    <property type="project" value="TreeGrafter"/>
</dbReference>
<evidence type="ECO:0000256" key="4">
    <source>
        <dbReference type="ARBA" id="ARBA00022833"/>
    </source>
</evidence>
<dbReference type="Pfam" id="PF02463">
    <property type="entry name" value="SMC_N"/>
    <property type="match status" value="1"/>
</dbReference>
<evidence type="ECO:0000259" key="7">
    <source>
        <dbReference type="PROSITE" id="PS50115"/>
    </source>
</evidence>
<organism evidence="8 9">
    <name type="scientific">Effrenium voratum</name>
    <dbReference type="NCBI Taxonomy" id="2562239"/>
    <lineage>
        <taxon>Eukaryota</taxon>
        <taxon>Sar</taxon>
        <taxon>Alveolata</taxon>
        <taxon>Dinophyceae</taxon>
        <taxon>Suessiales</taxon>
        <taxon>Symbiodiniaceae</taxon>
        <taxon>Effrenium</taxon>
    </lineage>
</organism>
<keyword evidence="3 5" id="KW-0863">Zinc-finger</keyword>
<feature type="compositionally biased region" description="Basic and acidic residues" evidence="6">
    <location>
        <begin position="519"/>
        <end position="534"/>
    </location>
</feature>
<evidence type="ECO:0000256" key="3">
    <source>
        <dbReference type="ARBA" id="ARBA00022771"/>
    </source>
</evidence>
<dbReference type="SUPFAM" id="SSF57863">
    <property type="entry name" value="ArfGap/RecO-like zinc finger"/>
    <property type="match status" value="1"/>
</dbReference>
<dbReference type="PRINTS" id="PR00405">
    <property type="entry name" value="REVINTRACTNG"/>
</dbReference>
<feature type="compositionally biased region" description="Basic and acidic residues" evidence="6">
    <location>
        <begin position="859"/>
        <end position="905"/>
    </location>
</feature>
<proteinExistence type="predicted"/>
<dbReference type="InterPro" id="IPR037278">
    <property type="entry name" value="ARFGAP/RecO"/>
</dbReference>
<keyword evidence="4" id="KW-0862">Zinc</keyword>
<dbReference type="Proteomes" id="UP001178507">
    <property type="component" value="Unassembled WGS sequence"/>
</dbReference>
<sequence>MPLLSLAEPLSSSEGPAWRNRSRARLISLELQDFKSFQRRSFRLDGQSLFCLVGGNSSGKSAVLDALRFVLQRRCDRSLRSYIRRGKPMPKAARVTATFARDEGGPILMVREVRVHPDSSNKEGYILSHWVKEEEDFKELSPEGYVAYLAALQCLGGDLLLPQFGLLDGRAAAGVLQMLPKEIERVGLEGATSAPLLKRKNAKTADRSSAAGAMRAEAWLVRRVDEVYRELTREPLDDRMEEWGEGGQAVLSRQADGCFELRTSARRGGVACGCGTPLNSLSDGARDICALSLLFALLGLLNGMREALAPFVVLDEPDSRLDKRHASALRRFLQGRDGPRQCIWMSLNNHNALPGDIVLDGDEDVGEAPDEMGEKVAHGKSPSGKHSIKARFLSQMSARLREEDSNSKRVFFMNVWASVSHGIYISIEASGKHRSLGVKTSFVQSLYLDAWKPIHLKMMELGGNERFHRFMEQQGVPKDLPITQKYRTRAAEWYREALRAEAEGSPAPEPLEPGTGHLSPERPGEPALTAREDSDSSNEEEVSPRKCLSGLLALLGRTSPKSASQREREKLGLQGLVSLFSKRKRPVKMRARAPMSTVKLNRRVTDKVRELQKAGLPGLRLPAVAKKLSELEVDSALEVLQVVQDADTGDDPNKFLLNAIEGLQNPMEEVEAEEPAEEPAEEGGYEEIEHEDVSQLLESVKQRVLKLNKTGKLCTDVDLSKVGGPLAKLTEPIAMQLLKDIDSNADMVDKPTNLIADAARKIFESGRGAASEKAAQQFGVLMRRIRWVNSNVSLQYPLHMGNVLDILQPLKHEDALQVLKDLVTNAEEIDSPQMTWLRKAARALLDGYPDGGDGGGDQWKSKDWKKEDDWKQKSWKSDEWKGGGGWKKEQSWDQQAKKQRTEAKW</sequence>
<feature type="region of interest" description="Disordered" evidence="6">
    <location>
        <begin position="847"/>
        <end position="905"/>
    </location>
</feature>